<evidence type="ECO:0000313" key="2">
    <source>
        <dbReference type="Proteomes" id="UP000295568"/>
    </source>
</evidence>
<protein>
    <submittedName>
        <fullName evidence="1">Uncharacterized protein</fullName>
    </submittedName>
</protein>
<dbReference type="Proteomes" id="UP000295568">
    <property type="component" value="Segment"/>
</dbReference>
<dbReference type="EMBL" id="MK524501">
    <property type="protein sequence ID" value="QBP33380.1"/>
    <property type="molecule type" value="Genomic_DNA"/>
</dbReference>
<gene>
    <name evidence="1" type="primary">166</name>
    <name evidence="1" type="ORF">SEA_BRUTONGASTER_166</name>
</gene>
<organism evidence="1 2">
    <name type="scientific">Gordonia phage BrutonGaster</name>
    <dbReference type="NCBI Taxonomy" id="2530116"/>
    <lineage>
        <taxon>Viruses</taxon>
        <taxon>Duplodnaviria</taxon>
        <taxon>Heunggongvirae</taxon>
        <taxon>Uroviricota</taxon>
        <taxon>Caudoviricetes</taxon>
        <taxon>Oneupvirus</taxon>
        <taxon>Oneupvirus brutongaster</taxon>
    </lineage>
</organism>
<reference evidence="1 2" key="1">
    <citation type="submission" date="2019-02" db="EMBL/GenBank/DDBJ databases">
        <authorList>
            <person name="Rowley M."/>
            <person name="Stucki C."/>
            <person name="Ghiringhelli B."/>
            <person name="Naegele L."/>
            <person name="Emmons C.B."/>
            <person name="Slowan-Pomeroy T."/>
            <person name="Briggs L.A."/>
            <person name="Garlena R.A."/>
            <person name="Russell D.A."/>
            <person name="Pope W.H."/>
            <person name="Molloy S.D."/>
            <person name="Jacobs-Sera D."/>
            <person name="Hatfull G.F."/>
        </authorList>
    </citation>
    <scope>NUCLEOTIDE SEQUENCE [LARGE SCALE GENOMIC DNA]</scope>
</reference>
<proteinExistence type="predicted"/>
<dbReference type="GeneID" id="55012121"/>
<sequence length="86" mass="9732">MHATDIVGYTWAGDNYQPRDLVEAMIAMGELSPAARDMTAEQALDQHAAANGIDRHDEWSFDSAEHPKVIFGSMLDPELDDWFYQF</sequence>
<accession>A0A482JMR8</accession>
<name>A0A482JMR8_9CAUD</name>
<dbReference type="KEGG" id="vg:55012121"/>
<dbReference type="RefSeq" id="YP_009820680.1">
    <property type="nucleotide sequence ID" value="NC_048169.1"/>
</dbReference>
<keyword evidence="2" id="KW-1185">Reference proteome</keyword>
<evidence type="ECO:0000313" key="1">
    <source>
        <dbReference type="EMBL" id="QBP33380.1"/>
    </source>
</evidence>